<comment type="caution">
    <text evidence="1">The sequence shown here is derived from an EMBL/GenBank/DDBJ whole genome shotgun (WGS) entry which is preliminary data.</text>
</comment>
<keyword evidence="2" id="KW-1185">Reference proteome</keyword>
<sequence length="233" mass="25427">MPTTPFSTLQNALALLLEDTGPPGSELAELIGMPPHDLSAAAATQRLLKADRPTADKVWRGIVTRAREGDPAWTVIAVGLALPGLAAARRRLCRDLPNEAADIEAEMLTAFLAELKTIDPATQALCPKLIYAARKAGQRHRYRVLSAQRHTTSFEEMNAIPVPSRSEGPLTLLAYYARNGTLTSIEAELIARTRIEQSSLIHAADELGLSYITARRHRERAQVRIVQALALPN</sequence>
<protein>
    <recommendedName>
        <fullName evidence="3">Sigma-70 family RNA polymerase sigma factor</fullName>
    </recommendedName>
</protein>
<dbReference type="EMBL" id="JAQFWP010000048">
    <property type="protein sequence ID" value="MDA2807189.1"/>
    <property type="molecule type" value="Genomic_DNA"/>
</dbReference>
<evidence type="ECO:0000313" key="2">
    <source>
        <dbReference type="Proteomes" id="UP001165685"/>
    </source>
</evidence>
<proteinExistence type="predicted"/>
<organism evidence="1 2">
    <name type="scientific">Nocardiopsis suaedae</name>
    <dbReference type="NCBI Taxonomy" id="3018444"/>
    <lineage>
        <taxon>Bacteria</taxon>
        <taxon>Bacillati</taxon>
        <taxon>Actinomycetota</taxon>
        <taxon>Actinomycetes</taxon>
        <taxon>Streptosporangiales</taxon>
        <taxon>Nocardiopsidaceae</taxon>
        <taxon>Nocardiopsis</taxon>
    </lineage>
</organism>
<reference evidence="1" key="1">
    <citation type="submission" date="2023-01" db="EMBL/GenBank/DDBJ databases">
        <title>Draft genome sequence of Nocardiopsis sp. LSu2-4 isolated from halophytes.</title>
        <authorList>
            <person name="Duangmal K."/>
            <person name="Chantavorakit T."/>
        </authorList>
    </citation>
    <scope>NUCLEOTIDE SEQUENCE</scope>
    <source>
        <strain evidence="1">LSu2-4</strain>
    </source>
</reference>
<dbReference type="RefSeq" id="WP_270679819.1">
    <property type="nucleotide sequence ID" value="NZ_JAQFWP010000048.1"/>
</dbReference>
<accession>A0ABT4TR67</accession>
<evidence type="ECO:0000313" key="1">
    <source>
        <dbReference type="EMBL" id="MDA2807189.1"/>
    </source>
</evidence>
<gene>
    <name evidence="1" type="ORF">O4U47_21970</name>
</gene>
<evidence type="ECO:0008006" key="3">
    <source>
        <dbReference type="Google" id="ProtNLM"/>
    </source>
</evidence>
<name>A0ABT4TR67_9ACTN</name>
<dbReference type="Proteomes" id="UP001165685">
    <property type="component" value="Unassembled WGS sequence"/>
</dbReference>